<protein>
    <submittedName>
        <fullName evidence="1">Uncharacterized protein</fullName>
    </submittedName>
</protein>
<keyword evidence="2" id="KW-1185">Reference proteome</keyword>
<gene>
    <name evidence="1" type="ORF">AR543_p0169</name>
</gene>
<sequence>MNYLISWITLFFSANSASISSCVALWPNSSGSRQALLIDERFQLHPDDSPCGASAPQGKLG</sequence>
<dbReference type="Proteomes" id="UP000078148">
    <property type="component" value="Plasmid unnamed1"/>
</dbReference>
<evidence type="ECO:0000313" key="1">
    <source>
        <dbReference type="EMBL" id="ARR10777.1"/>
    </source>
</evidence>
<dbReference type="AlphaFoldDB" id="A0A1X9T488"/>
<dbReference type="EMBL" id="CP021170">
    <property type="protein sequence ID" value="ARR10777.1"/>
    <property type="molecule type" value="Genomic_DNA"/>
</dbReference>
<accession>A0A1X9T488</accession>
<reference evidence="1 2" key="1">
    <citation type="journal article" date="2016" name="Int. J. Syst. Evol. Microbiol.">
        <title>Paenibacillus damxungensis sp. nov., isolated from raw yak (Bos grunniens) milk.</title>
        <authorList>
            <person name="Wu Z."/>
            <person name="Gao C."/>
            <person name="Han J."/>
            <person name="Liu Z."/>
        </authorList>
    </citation>
    <scope>NUCLEOTIDE SEQUENCE [LARGE SCALE GENOMIC DNA]</scope>
    <source>
        <strain evidence="1 2">BD3526</strain>
        <plasmid evidence="1 2">unnamed1</plasmid>
    </source>
</reference>
<name>A0A1X9T488_9BACL</name>
<keyword evidence="1" id="KW-0614">Plasmid</keyword>
<geneLocation type="plasmid" evidence="1 2">
    <name>unnamed1</name>
</geneLocation>
<organism evidence="1 2">
    <name type="scientific">Paenibacillus bovis</name>
    <dbReference type="NCBI Taxonomy" id="1616788"/>
    <lineage>
        <taxon>Bacteria</taxon>
        <taxon>Bacillati</taxon>
        <taxon>Bacillota</taxon>
        <taxon>Bacilli</taxon>
        <taxon>Bacillales</taxon>
        <taxon>Paenibacillaceae</taxon>
        <taxon>Paenibacillus</taxon>
    </lineage>
</organism>
<proteinExistence type="predicted"/>
<dbReference type="RefSeq" id="WP_145953965.1">
    <property type="nucleotide sequence ID" value="NZ_CP021170.1"/>
</dbReference>
<dbReference type="KEGG" id="pbv:AR543_p0169"/>
<evidence type="ECO:0000313" key="2">
    <source>
        <dbReference type="Proteomes" id="UP000078148"/>
    </source>
</evidence>